<evidence type="ECO:0000256" key="2">
    <source>
        <dbReference type="HAMAP-Rule" id="MF_00048"/>
    </source>
</evidence>
<dbReference type="GO" id="GO:0004519">
    <property type="term" value="F:endonuclease activity"/>
    <property type="evidence" value="ECO:0007669"/>
    <property type="project" value="UniProtKB-KW"/>
</dbReference>
<dbReference type="InterPro" id="IPR011856">
    <property type="entry name" value="tRNA_endonuc-like_dom_sf"/>
</dbReference>
<dbReference type="Gene3D" id="3.40.1350.10">
    <property type="match status" value="1"/>
</dbReference>
<reference evidence="3 4" key="1">
    <citation type="submission" date="2018-05" db="EMBL/GenBank/DDBJ databases">
        <authorList>
            <person name="Goeker M."/>
            <person name="Huntemann M."/>
            <person name="Clum A."/>
            <person name="Pillay M."/>
            <person name="Palaniappan K."/>
            <person name="Varghese N."/>
            <person name="Mikhailova N."/>
            <person name="Stamatis D."/>
            <person name="Reddy T."/>
            <person name="Daum C."/>
            <person name="Shapiro N."/>
            <person name="Ivanova N."/>
            <person name="Kyrpides N."/>
            <person name="Woyke T."/>
        </authorList>
    </citation>
    <scope>NUCLEOTIDE SEQUENCE [LARGE SCALE GENOMIC DNA]</scope>
    <source>
        <strain evidence="3 4">DSM 26524</strain>
    </source>
</reference>
<dbReference type="NCBIfam" id="NF009150">
    <property type="entry name" value="PRK12497.1-3"/>
    <property type="match status" value="1"/>
</dbReference>
<keyword evidence="3" id="KW-0255">Endonuclease</keyword>
<proteinExistence type="inferred from homology"/>
<dbReference type="NCBIfam" id="TIGR00252">
    <property type="entry name" value="YraN family protein"/>
    <property type="match status" value="1"/>
</dbReference>
<dbReference type="RefSeq" id="WP_243134891.1">
    <property type="nucleotide sequence ID" value="NZ_CABJAT010000005.1"/>
</dbReference>
<protein>
    <recommendedName>
        <fullName evidence="2">UPF0102 protein C7383_105347</fullName>
    </recommendedName>
</protein>
<dbReference type="EMBL" id="QGGY01000005">
    <property type="protein sequence ID" value="PWJ76309.1"/>
    <property type="molecule type" value="Genomic_DNA"/>
</dbReference>
<keyword evidence="4" id="KW-1185">Reference proteome</keyword>
<dbReference type="CDD" id="cd20736">
    <property type="entry name" value="PoNe_Nuclease"/>
    <property type="match status" value="1"/>
</dbReference>
<dbReference type="Proteomes" id="UP000245412">
    <property type="component" value="Unassembled WGS sequence"/>
</dbReference>
<evidence type="ECO:0000313" key="4">
    <source>
        <dbReference type="Proteomes" id="UP000245412"/>
    </source>
</evidence>
<keyword evidence="3" id="KW-0378">Hydrolase</keyword>
<comment type="caution">
    <text evidence="3">The sequence shown here is derived from an EMBL/GenBank/DDBJ whole genome shotgun (WGS) entry which is preliminary data.</text>
</comment>
<dbReference type="HAMAP" id="MF_00048">
    <property type="entry name" value="UPF0102"/>
    <property type="match status" value="1"/>
</dbReference>
<name>A0AB73T5Z8_9FIRM</name>
<evidence type="ECO:0000256" key="1">
    <source>
        <dbReference type="ARBA" id="ARBA00006738"/>
    </source>
</evidence>
<dbReference type="Pfam" id="PF02021">
    <property type="entry name" value="UPF0102"/>
    <property type="match status" value="1"/>
</dbReference>
<dbReference type="GO" id="GO:0003676">
    <property type="term" value="F:nucleic acid binding"/>
    <property type="evidence" value="ECO:0007669"/>
    <property type="project" value="InterPro"/>
</dbReference>
<organism evidence="3 4">
    <name type="scientific">Murimonas intestini</name>
    <dbReference type="NCBI Taxonomy" id="1337051"/>
    <lineage>
        <taxon>Bacteria</taxon>
        <taxon>Bacillati</taxon>
        <taxon>Bacillota</taxon>
        <taxon>Clostridia</taxon>
        <taxon>Lachnospirales</taxon>
        <taxon>Lachnospiraceae</taxon>
        <taxon>Murimonas</taxon>
    </lineage>
</organism>
<dbReference type="InterPro" id="IPR011335">
    <property type="entry name" value="Restrct_endonuc-II-like"/>
</dbReference>
<dbReference type="InterPro" id="IPR003509">
    <property type="entry name" value="UPF0102_YraN-like"/>
</dbReference>
<dbReference type="PANTHER" id="PTHR34039:SF1">
    <property type="entry name" value="UPF0102 PROTEIN YRAN"/>
    <property type="match status" value="1"/>
</dbReference>
<sequence>MGESAKINKRELGNAYEEKAAQHMQEEGMHILKRNYRCRSGEIDIIGRDGEYLVFTEVKYRRAGSPYEALESVGFKKQRRISRAAAWYMAESGLPAETPVRFDVAAFDGEELFYLRNAFEYCR</sequence>
<keyword evidence="3" id="KW-0540">Nuclease</keyword>
<dbReference type="SUPFAM" id="SSF52980">
    <property type="entry name" value="Restriction endonuclease-like"/>
    <property type="match status" value="1"/>
</dbReference>
<dbReference type="PANTHER" id="PTHR34039">
    <property type="entry name" value="UPF0102 PROTEIN YRAN"/>
    <property type="match status" value="1"/>
</dbReference>
<dbReference type="AlphaFoldDB" id="A0AB73T5Z8"/>
<comment type="similarity">
    <text evidence="1 2">Belongs to the UPF0102 family.</text>
</comment>
<gene>
    <name evidence="3" type="ORF">C7383_105347</name>
</gene>
<evidence type="ECO:0000313" key="3">
    <source>
        <dbReference type="EMBL" id="PWJ76309.1"/>
    </source>
</evidence>
<accession>A0AB73T5Z8</accession>